<reference evidence="4" key="1">
    <citation type="journal article" date="2023" name="Plant Biotechnol. J.">
        <title>Chromosome-level wild Hevea brasiliensis genome provides new tools for genomic-assisted breeding and valuable loci to elevate rubber yield.</title>
        <authorList>
            <person name="Cheng H."/>
            <person name="Song X."/>
            <person name="Hu Y."/>
            <person name="Wu T."/>
            <person name="Yang Q."/>
            <person name="An Z."/>
            <person name="Feng S."/>
            <person name="Deng Z."/>
            <person name="Wu W."/>
            <person name="Zeng X."/>
            <person name="Tu M."/>
            <person name="Wang X."/>
            <person name="Huang H."/>
        </authorList>
    </citation>
    <scope>NUCLEOTIDE SEQUENCE</scope>
    <source>
        <strain evidence="4">MT/VB/25A 57/8</strain>
    </source>
</reference>
<dbReference type="InterPro" id="IPR020084">
    <property type="entry name" value="NUDIX_hydrolase_CS"/>
</dbReference>
<gene>
    <name evidence="4" type="ORF">P3X46_029805</name>
</gene>
<comment type="caution">
    <text evidence="4">The sequence shown here is derived from an EMBL/GenBank/DDBJ whole genome shotgun (WGS) entry which is preliminary data.</text>
</comment>
<dbReference type="InterPro" id="IPR000086">
    <property type="entry name" value="NUDIX_hydrolase_dom"/>
</dbReference>
<evidence type="ECO:0000256" key="2">
    <source>
        <dbReference type="ARBA" id="ARBA00022801"/>
    </source>
</evidence>
<dbReference type="PROSITE" id="PS00893">
    <property type="entry name" value="NUDIX_BOX"/>
    <property type="match status" value="1"/>
</dbReference>
<evidence type="ECO:0000259" key="3">
    <source>
        <dbReference type="PROSITE" id="PS51462"/>
    </source>
</evidence>
<dbReference type="Gene3D" id="3.40.630.30">
    <property type="match status" value="1"/>
</dbReference>
<dbReference type="InterPro" id="IPR040618">
    <property type="entry name" value="Pre-Nudix"/>
</dbReference>
<sequence>MELKLLDSKSVSLSEIALVGRTYSSPFSSLGHVAGVRFSPELGSCRGIFLKVSSSSTSNGTYLSKKSINSADQENTVPENFLYRINGANGSNSSLFSGCMKELDAFDDEYGGVVVDSNCLPKNSDDFAASLHFSLAHWKIRGKKGIWLKLPVERSELVPIAVKEGFQYHHAEPAYLMLTYWLPEEPCMLPANATHQVGVGGFVINDNNEVLVVQEKFCAPSFLGLWKIPTGFIHESEEIYTGAVREVKEETGIDTEFIEVVAFRHAHNLAFDKSDLFFVCMLKPLSTQFIVDDLEIQAAKWMPLLEFVEQPLIQGDSMFKKIIDICIARLGKRYCGLSAHHLVSKFDGRLSCLYYNVIDSANDNCRGT</sequence>
<keyword evidence="5" id="KW-1185">Reference proteome</keyword>
<dbReference type="Proteomes" id="UP001174677">
    <property type="component" value="Chromosome 16"/>
</dbReference>
<evidence type="ECO:0000256" key="1">
    <source>
        <dbReference type="ARBA" id="ARBA00005582"/>
    </source>
</evidence>
<dbReference type="PANTHER" id="PTHR13994:SF13">
    <property type="entry name" value="FI03680P"/>
    <property type="match status" value="1"/>
</dbReference>
<dbReference type="PROSITE" id="PS51462">
    <property type="entry name" value="NUDIX"/>
    <property type="match status" value="1"/>
</dbReference>
<organism evidence="4 5">
    <name type="scientific">Hevea brasiliensis</name>
    <name type="common">Para rubber tree</name>
    <name type="synonym">Siphonia brasiliensis</name>
    <dbReference type="NCBI Taxonomy" id="3981"/>
    <lineage>
        <taxon>Eukaryota</taxon>
        <taxon>Viridiplantae</taxon>
        <taxon>Streptophyta</taxon>
        <taxon>Embryophyta</taxon>
        <taxon>Tracheophyta</taxon>
        <taxon>Spermatophyta</taxon>
        <taxon>Magnoliopsida</taxon>
        <taxon>eudicotyledons</taxon>
        <taxon>Gunneridae</taxon>
        <taxon>Pentapetalae</taxon>
        <taxon>rosids</taxon>
        <taxon>fabids</taxon>
        <taxon>Malpighiales</taxon>
        <taxon>Euphorbiaceae</taxon>
        <taxon>Crotonoideae</taxon>
        <taxon>Micrandreae</taxon>
        <taxon>Hevea</taxon>
    </lineage>
</organism>
<evidence type="ECO:0000313" key="5">
    <source>
        <dbReference type="Proteomes" id="UP001174677"/>
    </source>
</evidence>
<dbReference type="PANTHER" id="PTHR13994">
    <property type="entry name" value="NUDIX HYDROLASE RELATED"/>
    <property type="match status" value="1"/>
</dbReference>
<keyword evidence="2" id="KW-0378">Hydrolase</keyword>
<dbReference type="Gene3D" id="3.90.79.10">
    <property type="entry name" value="Nucleoside Triphosphate Pyrophosphohydrolase"/>
    <property type="match status" value="1"/>
</dbReference>
<dbReference type="SUPFAM" id="SSF55811">
    <property type="entry name" value="Nudix"/>
    <property type="match status" value="1"/>
</dbReference>
<name>A0ABQ9KTD2_HEVBR</name>
<feature type="domain" description="Nudix hydrolase" evidence="3">
    <location>
        <begin position="194"/>
        <end position="324"/>
    </location>
</feature>
<proteinExistence type="inferred from homology"/>
<protein>
    <recommendedName>
        <fullName evidence="3">Nudix hydrolase domain-containing protein</fullName>
    </recommendedName>
</protein>
<evidence type="ECO:0000313" key="4">
    <source>
        <dbReference type="EMBL" id="KAJ9147670.1"/>
    </source>
</evidence>
<dbReference type="InterPro" id="IPR003293">
    <property type="entry name" value="Nudix_hydrolase6-like"/>
</dbReference>
<dbReference type="Pfam" id="PF18290">
    <property type="entry name" value="Nudix_hydro"/>
    <property type="match status" value="1"/>
</dbReference>
<dbReference type="EMBL" id="JARPOI010000016">
    <property type="protein sequence ID" value="KAJ9147670.1"/>
    <property type="molecule type" value="Genomic_DNA"/>
</dbReference>
<dbReference type="Pfam" id="PF00293">
    <property type="entry name" value="NUDIX"/>
    <property type="match status" value="1"/>
</dbReference>
<comment type="similarity">
    <text evidence="1">Belongs to the Nudix hydrolase family.</text>
</comment>
<accession>A0ABQ9KTD2</accession>
<dbReference type="CDD" id="cd04670">
    <property type="entry name" value="NUDIX_ASFGF2_Nudt6"/>
    <property type="match status" value="1"/>
</dbReference>
<dbReference type="InterPro" id="IPR015797">
    <property type="entry name" value="NUDIX_hydrolase-like_dom_sf"/>
</dbReference>
<dbReference type="PRINTS" id="PR01356">
    <property type="entry name" value="GFGPROTEIN"/>
</dbReference>